<organism evidence="5 6">
    <name type="scientific">Rhodococcus opacus</name>
    <name type="common">Nocardia opaca</name>
    <dbReference type="NCBI Taxonomy" id="37919"/>
    <lineage>
        <taxon>Bacteria</taxon>
        <taxon>Bacillati</taxon>
        <taxon>Actinomycetota</taxon>
        <taxon>Actinomycetes</taxon>
        <taxon>Mycobacteriales</taxon>
        <taxon>Nocardiaceae</taxon>
        <taxon>Rhodococcus</taxon>
    </lineage>
</organism>
<dbReference type="PANTHER" id="PTHR11544">
    <property type="entry name" value="COLD SHOCK DOMAIN CONTAINING PROTEINS"/>
    <property type="match status" value="1"/>
</dbReference>
<dbReference type="EMBL" id="CP009113">
    <property type="protein sequence ID" value="ANS32671.1"/>
    <property type="molecule type" value="Genomic_DNA"/>
</dbReference>
<dbReference type="InterPro" id="IPR012340">
    <property type="entry name" value="NA-bd_OB-fold"/>
</dbReference>
<dbReference type="InterPro" id="IPR050181">
    <property type="entry name" value="Cold_shock_domain"/>
</dbReference>
<evidence type="ECO:0000313" key="5">
    <source>
        <dbReference type="EMBL" id="ANS32671.1"/>
    </source>
</evidence>
<evidence type="ECO:0000313" key="6">
    <source>
        <dbReference type="Proteomes" id="UP000186108"/>
    </source>
</evidence>
<proteinExistence type="predicted"/>
<comment type="subcellular location">
    <subcellularLocation>
        <location evidence="1 3">Cytoplasm</location>
    </subcellularLocation>
</comment>
<dbReference type="PIRSF" id="PIRSF002599">
    <property type="entry name" value="Cold_shock_A"/>
    <property type="match status" value="1"/>
</dbReference>
<dbReference type="PRINTS" id="PR00050">
    <property type="entry name" value="COLDSHOCK"/>
</dbReference>
<sequence>MAQGIVKWVNGQKGFGFIAPDDESPDLFFHFSQVVGDAKSLDKQQRVEFDVGESSQGAQATNIRLV</sequence>
<gene>
    <name evidence="5" type="ORF">R1CP_40455</name>
</gene>
<protein>
    <recommendedName>
        <fullName evidence="4">CSD domain-containing protein</fullName>
    </recommendedName>
</protein>
<keyword evidence="2" id="KW-0963">Cytoplasm</keyword>
<reference evidence="5 6" key="1">
    <citation type="submission" date="2014-07" db="EMBL/GenBank/DDBJ databases">
        <authorList>
            <person name="Zhang J.E."/>
            <person name="Yang H."/>
            <person name="Guo J."/>
            <person name="Deng Z."/>
            <person name="Luo H."/>
            <person name="Luo M."/>
            <person name="Zhao B."/>
        </authorList>
    </citation>
    <scope>NUCLEOTIDE SEQUENCE [LARGE SCALE GENOMIC DNA]</scope>
    <source>
        <strain evidence="5 6">1CP</strain>
        <plasmid evidence="6">Plasmid pr1cp2</plasmid>
    </source>
</reference>
<dbReference type="PROSITE" id="PS00352">
    <property type="entry name" value="CSD_1"/>
    <property type="match status" value="1"/>
</dbReference>
<dbReference type="InterPro" id="IPR011129">
    <property type="entry name" value="CSD"/>
</dbReference>
<dbReference type="InterPro" id="IPR012156">
    <property type="entry name" value="Cold_shock_CspA"/>
</dbReference>
<name>A0A1B1KJ90_RHOOP</name>
<evidence type="ECO:0000259" key="4">
    <source>
        <dbReference type="PROSITE" id="PS51857"/>
    </source>
</evidence>
<feature type="domain" description="CSD" evidence="4">
    <location>
        <begin position="1"/>
        <end position="65"/>
    </location>
</feature>
<dbReference type="GO" id="GO:0005737">
    <property type="term" value="C:cytoplasm"/>
    <property type="evidence" value="ECO:0007669"/>
    <property type="project" value="UniProtKB-SubCell"/>
</dbReference>
<dbReference type="GO" id="GO:0003676">
    <property type="term" value="F:nucleic acid binding"/>
    <property type="evidence" value="ECO:0007669"/>
    <property type="project" value="InterPro"/>
</dbReference>
<evidence type="ECO:0000256" key="1">
    <source>
        <dbReference type="ARBA" id="ARBA00004496"/>
    </source>
</evidence>
<dbReference type="SUPFAM" id="SSF50249">
    <property type="entry name" value="Nucleic acid-binding proteins"/>
    <property type="match status" value="1"/>
</dbReference>
<dbReference type="RefSeq" id="WP_065493961.1">
    <property type="nucleotide sequence ID" value="NZ_CP009113.1"/>
</dbReference>
<dbReference type="AlphaFoldDB" id="A0A1B1KJ90"/>
<dbReference type="CDD" id="cd04458">
    <property type="entry name" value="CSP_CDS"/>
    <property type="match status" value="1"/>
</dbReference>
<dbReference type="InterPro" id="IPR019844">
    <property type="entry name" value="CSD_CS"/>
</dbReference>
<dbReference type="Pfam" id="PF00313">
    <property type="entry name" value="CSD"/>
    <property type="match status" value="1"/>
</dbReference>
<dbReference type="SMART" id="SM00357">
    <property type="entry name" value="CSP"/>
    <property type="match status" value="1"/>
</dbReference>
<keyword evidence="5" id="KW-0614">Plasmid</keyword>
<geneLocation type="plasmid" evidence="6">
    <name>pr1cp2</name>
</geneLocation>
<evidence type="ECO:0000256" key="2">
    <source>
        <dbReference type="ARBA" id="ARBA00022490"/>
    </source>
</evidence>
<evidence type="ECO:0000256" key="3">
    <source>
        <dbReference type="RuleBase" id="RU000408"/>
    </source>
</evidence>
<dbReference type="PROSITE" id="PS51857">
    <property type="entry name" value="CSD_2"/>
    <property type="match status" value="1"/>
</dbReference>
<dbReference type="InterPro" id="IPR002059">
    <property type="entry name" value="CSP_DNA-bd"/>
</dbReference>
<accession>A0A1B1KJ90</accession>
<dbReference type="Proteomes" id="UP000186108">
    <property type="component" value="Plasmid pR1CP2"/>
</dbReference>
<dbReference type="Gene3D" id="2.40.50.140">
    <property type="entry name" value="Nucleic acid-binding proteins"/>
    <property type="match status" value="1"/>
</dbReference>